<proteinExistence type="predicted"/>
<dbReference type="Proteomes" id="UP000015241">
    <property type="component" value="Unassembled WGS sequence"/>
</dbReference>
<feature type="region of interest" description="Disordered" evidence="1">
    <location>
        <begin position="237"/>
        <end position="262"/>
    </location>
</feature>
<dbReference type="AlphaFoldDB" id="S8DIR0"/>
<evidence type="ECO:0000313" key="3">
    <source>
        <dbReference type="Proteomes" id="UP000015241"/>
    </source>
</evidence>
<feature type="compositionally biased region" description="Low complexity" evidence="1">
    <location>
        <begin position="129"/>
        <end position="146"/>
    </location>
</feature>
<dbReference type="EMBL" id="KE504272">
    <property type="protein sequence ID" value="EPS93491.1"/>
    <property type="molecule type" value="Genomic_DNA"/>
</dbReference>
<feature type="region of interest" description="Disordered" evidence="1">
    <location>
        <begin position="122"/>
        <end position="177"/>
    </location>
</feature>
<dbReference type="InParanoid" id="S8DIR0"/>
<evidence type="ECO:0000313" key="2">
    <source>
        <dbReference type="EMBL" id="EPS93491.1"/>
    </source>
</evidence>
<name>S8DIR0_FOMSC</name>
<gene>
    <name evidence="2" type="ORF">FOMPIDRAFT_1055933</name>
</gene>
<keyword evidence="3" id="KW-1185">Reference proteome</keyword>
<dbReference type="HOGENOM" id="CLU_792353_0_0_1"/>
<accession>S8DIR0</accession>
<feature type="region of interest" description="Disordered" evidence="1">
    <location>
        <begin position="1"/>
        <end position="21"/>
    </location>
</feature>
<feature type="compositionally biased region" description="Low complexity" evidence="1">
    <location>
        <begin position="238"/>
        <end position="249"/>
    </location>
</feature>
<evidence type="ECO:0000256" key="1">
    <source>
        <dbReference type="SAM" id="MobiDB-lite"/>
    </source>
</evidence>
<protein>
    <submittedName>
        <fullName evidence="2">Uncharacterized protein</fullName>
    </submittedName>
</protein>
<organism evidence="2 3">
    <name type="scientific">Fomitopsis schrenkii</name>
    <name type="common">Brown rot fungus</name>
    <dbReference type="NCBI Taxonomy" id="2126942"/>
    <lineage>
        <taxon>Eukaryota</taxon>
        <taxon>Fungi</taxon>
        <taxon>Dikarya</taxon>
        <taxon>Basidiomycota</taxon>
        <taxon>Agaricomycotina</taxon>
        <taxon>Agaricomycetes</taxon>
        <taxon>Polyporales</taxon>
        <taxon>Fomitopsis</taxon>
    </lineage>
</organism>
<feature type="compositionally biased region" description="Basic and acidic residues" evidence="1">
    <location>
        <begin position="1"/>
        <end position="18"/>
    </location>
</feature>
<reference evidence="2 3" key="1">
    <citation type="journal article" date="2012" name="Science">
        <title>The Paleozoic origin of enzymatic lignin decomposition reconstructed from 31 fungal genomes.</title>
        <authorList>
            <person name="Floudas D."/>
            <person name="Binder M."/>
            <person name="Riley R."/>
            <person name="Barry K."/>
            <person name="Blanchette R.A."/>
            <person name="Henrissat B."/>
            <person name="Martinez A.T."/>
            <person name="Otillar R."/>
            <person name="Spatafora J.W."/>
            <person name="Yadav J.S."/>
            <person name="Aerts A."/>
            <person name="Benoit I."/>
            <person name="Boyd A."/>
            <person name="Carlson A."/>
            <person name="Copeland A."/>
            <person name="Coutinho P.M."/>
            <person name="de Vries R.P."/>
            <person name="Ferreira P."/>
            <person name="Findley K."/>
            <person name="Foster B."/>
            <person name="Gaskell J."/>
            <person name="Glotzer D."/>
            <person name="Gorecki P."/>
            <person name="Heitman J."/>
            <person name="Hesse C."/>
            <person name="Hori C."/>
            <person name="Igarashi K."/>
            <person name="Jurgens J.A."/>
            <person name="Kallen N."/>
            <person name="Kersten P."/>
            <person name="Kohler A."/>
            <person name="Kuees U."/>
            <person name="Kumar T.K.A."/>
            <person name="Kuo A."/>
            <person name="LaButti K."/>
            <person name="Larrondo L.F."/>
            <person name="Lindquist E."/>
            <person name="Ling A."/>
            <person name="Lombard V."/>
            <person name="Lucas S."/>
            <person name="Lundell T."/>
            <person name="Martin R."/>
            <person name="McLaughlin D.J."/>
            <person name="Morgenstern I."/>
            <person name="Morin E."/>
            <person name="Murat C."/>
            <person name="Nagy L.G."/>
            <person name="Nolan M."/>
            <person name="Ohm R.A."/>
            <person name="Patyshakuliyeva A."/>
            <person name="Rokas A."/>
            <person name="Ruiz-Duenas F.J."/>
            <person name="Sabat G."/>
            <person name="Salamov A."/>
            <person name="Samejima M."/>
            <person name="Schmutz J."/>
            <person name="Slot J.C."/>
            <person name="St John F."/>
            <person name="Stenlid J."/>
            <person name="Sun H."/>
            <person name="Sun S."/>
            <person name="Syed K."/>
            <person name="Tsang A."/>
            <person name="Wiebenga A."/>
            <person name="Young D."/>
            <person name="Pisabarro A."/>
            <person name="Eastwood D.C."/>
            <person name="Martin F."/>
            <person name="Cullen D."/>
            <person name="Grigoriev I.V."/>
            <person name="Hibbett D.S."/>
        </authorList>
    </citation>
    <scope>NUCLEOTIDE SEQUENCE</scope>
    <source>
        <strain evidence="3">FP-58527</strain>
    </source>
</reference>
<feature type="compositionally biased region" description="Polar residues" evidence="1">
    <location>
        <begin position="155"/>
        <end position="169"/>
    </location>
</feature>
<sequence>MTGEGRHRAFTDDARDASPENLRPSFAWSACFLDGGAGVRGEAGGEALQASTGPAFGQGVTAFGAPRAYSARLPFPRRDASRPATSTVSARYPPSSEHTPTHGGATVPLADAAYIDALGAADRPHTQNPRSGARPPDGAGAAGEPSRAVVHQPDSPDTSLSYPLHSSGSPEPIASPRNIIEPAGATEIGESLRPSGLLNSRARIVCSKSSDYNKRKNDFERMSLLHAPIDLHTRDLRSSALPPDSADAAGEPSRLPFSTKHPCIPRTPPDWYTIPVSTPQTTPCATASGILVCRRSRKWTHSPPDLPPTPPPRTWFVVDTDPHPLPSGAALPTQARRLLLKVRTLRGHTH</sequence>
<feature type="region of interest" description="Disordered" evidence="1">
    <location>
        <begin position="73"/>
        <end position="106"/>
    </location>
</feature>